<dbReference type="EMBL" id="CABITT030000003">
    <property type="protein sequence ID" value="VVA98329.1"/>
    <property type="molecule type" value="Genomic_DNA"/>
</dbReference>
<evidence type="ECO:0000313" key="1">
    <source>
        <dbReference type="EMBL" id="VVA98329.1"/>
    </source>
</evidence>
<name>A0A565B9M5_9BRAS</name>
<gene>
    <name evidence="1" type="ORF">ANE_LOCUS8774</name>
</gene>
<dbReference type="OrthoDB" id="10678755at2759"/>
<organism evidence="1 2">
    <name type="scientific">Arabis nemorensis</name>
    <dbReference type="NCBI Taxonomy" id="586526"/>
    <lineage>
        <taxon>Eukaryota</taxon>
        <taxon>Viridiplantae</taxon>
        <taxon>Streptophyta</taxon>
        <taxon>Embryophyta</taxon>
        <taxon>Tracheophyta</taxon>
        <taxon>Spermatophyta</taxon>
        <taxon>Magnoliopsida</taxon>
        <taxon>eudicotyledons</taxon>
        <taxon>Gunneridae</taxon>
        <taxon>Pentapetalae</taxon>
        <taxon>rosids</taxon>
        <taxon>malvids</taxon>
        <taxon>Brassicales</taxon>
        <taxon>Brassicaceae</taxon>
        <taxon>Arabideae</taxon>
        <taxon>Arabis</taxon>
    </lineage>
</organism>
<comment type="caution">
    <text evidence="1">The sequence shown here is derived from an EMBL/GenBank/DDBJ whole genome shotgun (WGS) entry which is preliminary data.</text>
</comment>
<keyword evidence="2" id="KW-1185">Reference proteome</keyword>
<sequence length="426" mass="47124">MEEADAYTPQIASVKHQCVFEKGSVFGKSVFGSHGGSVGPLDTAGSRTKPVTFDDDDALVREVEKVEESLRSGCSTGFDTDKVFTEGIVATDSDEDVPADFGDELSVEFDDVRPMDYDTEFCCPLIDDLYGGSNAAEVITTTLDDNRPGGSRPSTVFCSLNDDFDHFVVSNHDVPGSSGHSGMDRKPIKNMNHSWSQPPTTIHNGNPGGRHNVDSLVNPKCDATDHDMPHHVTRMVLFPPHGKGSWSGKEKKNSIHRRSACTGPTSLYLMLKVRKKLFLCFDLQLLYKNTKHGARLPPSVLTKVASCLAKEGVEALTNLLVCSPAGVAAVLHPETLHVVRLDKCRCFPWWADPISWWYHFYQKCLRAKNPYALYVDCLRLAFNVGEIQAPLYILNDIKDIYPMAKLTFIILSSCAGQDCEQVYQDI</sequence>
<proteinExistence type="predicted"/>
<reference evidence="1" key="1">
    <citation type="submission" date="2019-07" db="EMBL/GenBank/DDBJ databases">
        <authorList>
            <person name="Dittberner H."/>
        </authorList>
    </citation>
    <scope>NUCLEOTIDE SEQUENCE [LARGE SCALE GENOMIC DNA]</scope>
</reference>
<accession>A0A565B9M5</accession>
<protein>
    <submittedName>
        <fullName evidence="1">Uncharacterized protein</fullName>
    </submittedName>
</protein>
<evidence type="ECO:0000313" key="2">
    <source>
        <dbReference type="Proteomes" id="UP000489600"/>
    </source>
</evidence>
<dbReference type="Proteomes" id="UP000489600">
    <property type="component" value="Unassembled WGS sequence"/>
</dbReference>
<dbReference type="AlphaFoldDB" id="A0A565B9M5"/>